<evidence type="ECO:0000256" key="1">
    <source>
        <dbReference type="SAM" id="Phobius"/>
    </source>
</evidence>
<keyword evidence="1" id="KW-0472">Membrane</keyword>
<accession>A0A2P5F793</accession>
<keyword evidence="1" id="KW-1133">Transmembrane helix</keyword>
<feature type="transmembrane region" description="Helical" evidence="1">
    <location>
        <begin position="66"/>
        <end position="89"/>
    </location>
</feature>
<dbReference type="Proteomes" id="UP000237000">
    <property type="component" value="Unassembled WGS sequence"/>
</dbReference>
<dbReference type="InParanoid" id="A0A2P5F793"/>
<sequence>MGSYDFHSAFLLCTVLTPFFFFLICFLVVCSHYFSAFLQFNVLLYKLHRLMVTCQNGQWQNFQKSGCISSILFYLLLKQAPYLDLFYLIVDMCMAFPFFPPQLTMLGLGWCLVYLYHEIGEKS</sequence>
<evidence type="ECO:0000313" key="3">
    <source>
        <dbReference type="Proteomes" id="UP000237000"/>
    </source>
</evidence>
<feature type="transmembrane region" description="Helical" evidence="1">
    <location>
        <begin position="20"/>
        <end position="45"/>
    </location>
</feature>
<dbReference type="AlphaFoldDB" id="A0A2P5F793"/>
<protein>
    <recommendedName>
        <fullName evidence="4">Transmembrane protein</fullName>
    </recommendedName>
</protein>
<organism evidence="2 3">
    <name type="scientific">Trema orientale</name>
    <name type="common">Charcoal tree</name>
    <name type="synonym">Celtis orientalis</name>
    <dbReference type="NCBI Taxonomy" id="63057"/>
    <lineage>
        <taxon>Eukaryota</taxon>
        <taxon>Viridiplantae</taxon>
        <taxon>Streptophyta</taxon>
        <taxon>Embryophyta</taxon>
        <taxon>Tracheophyta</taxon>
        <taxon>Spermatophyta</taxon>
        <taxon>Magnoliopsida</taxon>
        <taxon>eudicotyledons</taxon>
        <taxon>Gunneridae</taxon>
        <taxon>Pentapetalae</taxon>
        <taxon>rosids</taxon>
        <taxon>fabids</taxon>
        <taxon>Rosales</taxon>
        <taxon>Cannabaceae</taxon>
        <taxon>Trema</taxon>
    </lineage>
</organism>
<name>A0A2P5F793_TREOI</name>
<keyword evidence="3" id="KW-1185">Reference proteome</keyword>
<evidence type="ECO:0008006" key="4">
    <source>
        <dbReference type="Google" id="ProtNLM"/>
    </source>
</evidence>
<dbReference type="OrthoDB" id="10321424at2759"/>
<proteinExistence type="predicted"/>
<evidence type="ECO:0000313" key="2">
    <source>
        <dbReference type="EMBL" id="PON93673.1"/>
    </source>
</evidence>
<comment type="caution">
    <text evidence="2">The sequence shown here is derived from an EMBL/GenBank/DDBJ whole genome shotgun (WGS) entry which is preliminary data.</text>
</comment>
<feature type="transmembrane region" description="Helical" evidence="1">
    <location>
        <begin position="95"/>
        <end position="116"/>
    </location>
</feature>
<dbReference type="EMBL" id="JXTC01000057">
    <property type="protein sequence ID" value="PON93673.1"/>
    <property type="molecule type" value="Genomic_DNA"/>
</dbReference>
<reference evidence="3" key="1">
    <citation type="submission" date="2016-06" db="EMBL/GenBank/DDBJ databases">
        <title>Parallel loss of symbiosis genes in relatives of nitrogen-fixing non-legume Parasponia.</title>
        <authorList>
            <person name="Van Velzen R."/>
            <person name="Holmer R."/>
            <person name="Bu F."/>
            <person name="Rutten L."/>
            <person name="Van Zeijl A."/>
            <person name="Liu W."/>
            <person name="Santuari L."/>
            <person name="Cao Q."/>
            <person name="Sharma T."/>
            <person name="Shen D."/>
            <person name="Roswanjaya Y."/>
            <person name="Wardhani T."/>
            <person name="Kalhor M.S."/>
            <person name="Jansen J."/>
            <person name="Van den Hoogen J."/>
            <person name="Gungor B."/>
            <person name="Hartog M."/>
            <person name="Hontelez J."/>
            <person name="Verver J."/>
            <person name="Yang W.-C."/>
            <person name="Schijlen E."/>
            <person name="Repin R."/>
            <person name="Schilthuizen M."/>
            <person name="Schranz E."/>
            <person name="Heidstra R."/>
            <person name="Miyata K."/>
            <person name="Fedorova E."/>
            <person name="Kohlen W."/>
            <person name="Bisseling T."/>
            <person name="Smit S."/>
            <person name="Geurts R."/>
        </authorList>
    </citation>
    <scope>NUCLEOTIDE SEQUENCE [LARGE SCALE GENOMIC DNA]</scope>
    <source>
        <strain evidence="3">cv. RG33-2</strain>
    </source>
</reference>
<keyword evidence="1" id="KW-0812">Transmembrane</keyword>
<gene>
    <name evidence="2" type="ORF">TorRG33x02_106570</name>
</gene>